<dbReference type="Proteomes" id="UP000076761">
    <property type="component" value="Unassembled WGS sequence"/>
</dbReference>
<keyword evidence="5" id="KW-1185">Reference proteome</keyword>
<feature type="domain" description="HPP transmembrane region" evidence="3">
    <location>
        <begin position="29"/>
        <end position="194"/>
    </location>
</feature>
<dbReference type="OrthoDB" id="2016548at2759"/>
<protein>
    <submittedName>
        <fullName evidence="4">HPP-domain-containing protein</fullName>
    </submittedName>
</protein>
<dbReference type="InParanoid" id="A0A165R1Q4"/>
<sequence>MSTRTHPLDRYPLWLTHWVGYRPTPPKKQPSHIVWFWSFIGAFSGLCVLQAVFNYSHYFLRRHVPGVIASYGASAVLVYGAIEAPLSQPRSLIGGHFLSALIGVIITKLFELMPDKQRLDSIRWIAGALSAATATVVMQITGTTHPPAGATALLAAVNQEVYEIGWYYLPVVLLSSTLVLAVALLVDNIQRRYPLFWFSPAEVISAKPSEELEGKSKRGRNRRTPAPTTMV</sequence>
<evidence type="ECO:0000256" key="1">
    <source>
        <dbReference type="SAM" id="MobiDB-lite"/>
    </source>
</evidence>
<feature type="transmembrane region" description="Helical" evidence="2">
    <location>
        <begin position="33"/>
        <end position="55"/>
    </location>
</feature>
<dbReference type="STRING" id="1314782.A0A165R1Q4"/>
<keyword evidence="2" id="KW-1133">Transmembrane helix</keyword>
<dbReference type="EMBL" id="KV425587">
    <property type="protein sequence ID" value="KZT23184.1"/>
    <property type="molecule type" value="Genomic_DNA"/>
</dbReference>
<organism evidence="4 5">
    <name type="scientific">Neolentinus lepideus HHB14362 ss-1</name>
    <dbReference type="NCBI Taxonomy" id="1314782"/>
    <lineage>
        <taxon>Eukaryota</taxon>
        <taxon>Fungi</taxon>
        <taxon>Dikarya</taxon>
        <taxon>Basidiomycota</taxon>
        <taxon>Agaricomycotina</taxon>
        <taxon>Agaricomycetes</taxon>
        <taxon>Gloeophyllales</taxon>
        <taxon>Gloeophyllaceae</taxon>
        <taxon>Neolentinus</taxon>
    </lineage>
</organism>
<feature type="transmembrane region" description="Helical" evidence="2">
    <location>
        <begin position="122"/>
        <end position="144"/>
    </location>
</feature>
<dbReference type="PANTHER" id="PTHR33741">
    <property type="entry name" value="TRANSMEMBRANE PROTEIN DDB_G0269096-RELATED"/>
    <property type="match status" value="1"/>
</dbReference>
<dbReference type="AlphaFoldDB" id="A0A165R1Q4"/>
<feature type="transmembrane region" description="Helical" evidence="2">
    <location>
        <begin position="67"/>
        <end position="86"/>
    </location>
</feature>
<accession>A0A165R1Q4</accession>
<evidence type="ECO:0000313" key="5">
    <source>
        <dbReference type="Proteomes" id="UP000076761"/>
    </source>
</evidence>
<dbReference type="InterPro" id="IPR007065">
    <property type="entry name" value="HPP"/>
</dbReference>
<evidence type="ECO:0000256" key="2">
    <source>
        <dbReference type="SAM" id="Phobius"/>
    </source>
</evidence>
<gene>
    <name evidence="4" type="ORF">NEOLEDRAFT_1069808</name>
</gene>
<dbReference type="Pfam" id="PF04982">
    <property type="entry name" value="TM_HPP"/>
    <property type="match status" value="1"/>
</dbReference>
<dbReference type="InterPro" id="IPR058581">
    <property type="entry name" value="TM_HPP"/>
</dbReference>
<feature type="region of interest" description="Disordered" evidence="1">
    <location>
        <begin position="209"/>
        <end position="231"/>
    </location>
</feature>
<reference evidence="4 5" key="1">
    <citation type="journal article" date="2016" name="Mol. Biol. Evol.">
        <title>Comparative Genomics of Early-Diverging Mushroom-Forming Fungi Provides Insights into the Origins of Lignocellulose Decay Capabilities.</title>
        <authorList>
            <person name="Nagy L.G."/>
            <person name="Riley R."/>
            <person name="Tritt A."/>
            <person name="Adam C."/>
            <person name="Daum C."/>
            <person name="Floudas D."/>
            <person name="Sun H."/>
            <person name="Yadav J.S."/>
            <person name="Pangilinan J."/>
            <person name="Larsson K.H."/>
            <person name="Matsuura K."/>
            <person name="Barry K."/>
            <person name="Labutti K."/>
            <person name="Kuo R."/>
            <person name="Ohm R.A."/>
            <person name="Bhattacharya S.S."/>
            <person name="Shirouzu T."/>
            <person name="Yoshinaga Y."/>
            <person name="Martin F.M."/>
            <person name="Grigoriev I.V."/>
            <person name="Hibbett D.S."/>
        </authorList>
    </citation>
    <scope>NUCLEOTIDE SEQUENCE [LARGE SCALE GENOMIC DNA]</scope>
    <source>
        <strain evidence="4 5">HHB14362 ss-1</strain>
    </source>
</reference>
<feature type="transmembrane region" description="Helical" evidence="2">
    <location>
        <begin position="92"/>
        <end position="110"/>
    </location>
</feature>
<name>A0A165R1Q4_9AGAM</name>
<proteinExistence type="predicted"/>
<evidence type="ECO:0000313" key="4">
    <source>
        <dbReference type="EMBL" id="KZT23184.1"/>
    </source>
</evidence>
<evidence type="ECO:0000259" key="3">
    <source>
        <dbReference type="Pfam" id="PF04982"/>
    </source>
</evidence>
<feature type="transmembrane region" description="Helical" evidence="2">
    <location>
        <begin position="164"/>
        <end position="186"/>
    </location>
</feature>
<keyword evidence="2" id="KW-0472">Membrane</keyword>
<keyword evidence="2" id="KW-0812">Transmembrane</keyword>
<dbReference type="PANTHER" id="PTHR33741:SF5">
    <property type="entry name" value="TRANSMEMBRANE PROTEIN DDB_G0269096-RELATED"/>
    <property type="match status" value="1"/>
</dbReference>